<keyword evidence="9" id="KW-0460">Magnesium</keyword>
<keyword evidence="12" id="KW-1185">Reference proteome</keyword>
<keyword evidence="6" id="KW-0479">Metal-binding</keyword>
<name>A0ABY5R890_9MOLU</name>
<keyword evidence="7" id="KW-0547">Nucleotide-binding</keyword>
<evidence type="ECO:0000256" key="8">
    <source>
        <dbReference type="ARBA" id="ARBA00022840"/>
    </source>
</evidence>
<keyword evidence="8" id="KW-0067">ATP-binding</keyword>
<evidence type="ECO:0000256" key="5">
    <source>
        <dbReference type="ARBA" id="ARBA00022694"/>
    </source>
</evidence>
<evidence type="ECO:0000256" key="10">
    <source>
        <dbReference type="ARBA" id="ARBA00032441"/>
    </source>
</evidence>
<protein>
    <recommendedName>
        <fullName evidence="3">tRNA threonylcarbamoyladenosine biosynthesis protein TsaE</fullName>
    </recommendedName>
    <alternativeName>
        <fullName evidence="10">t(6)A37 threonylcarbamoyladenosine biosynthesis protein TsaE</fullName>
    </alternativeName>
</protein>
<dbReference type="InterPro" id="IPR027417">
    <property type="entry name" value="P-loop_NTPase"/>
</dbReference>
<organism evidence="11 12">
    <name type="scientific">Mycoplasma iguanae</name>
    <dbReference type="NCBI Taxonomy" id="292461"/>
    <lineage>
        <taxon>Bacteria</taxon>
        <taxon>Bacillati</taxon>
        <taxon>Mycoplasmatota</taxon>
        <taxon>Mollicutes</taxon>
        <taxon>Mycoplasmataceae</taxon>
        <taxon>Mycoplasma</taxon>
    </lineage>
</organism>
<dbReference type="Proteomes" id="UP001059252">
    <property type="component" value="Chromosome"/>
</dbReference>
<evidence type="ECO:0000256" key="1">
    <source>
        <dbReference type="ARBA" id="ARBA00004496"/>
    </source>
</evidence>
<dbReference type="Pfam" id="PF02367">
    <property type="entry name" value="TsaE"/>
    <property type="match status" value="1"/>
</dbReference>
<dbReference type="NCBIfam" id="TIGR00150">
    <property type="entry name" value="T6A_YjeE"/>
    <property type="match status" value="1"/>
</dbReference>
<evidence type="ECO:0000313" key="11">
    <source>
        <dbReference type="EMBL" id="UVD81726.1"/>
    </source>
</evidence>
<dbReference type="EMBL" id="CP102734">
    <property type="protein sequence ID" value="UVD81726.1"/>
    <property type="molecule type" value="Genomic_DNA"/>
</dbReference>
<accession>A0ABY5R890</accession>
<keyword evidence="4" id="KW-0963">Cytoplasm</keyword>
<comment type="subcellular location">
    <subcellularLocation>
        <location evidence="1">Cytoplasm</location>
    </subcellularLocation>
</comment>
<dbReference type="PANTHER" id="PTHR33540:SF2">
    <property type="entry name" value="TRNA THREONYLCARBAMOYLADENOSINE BIOSYNTHESIS PROTEIN TSAE"/>
    <property type="match status" value="1"/>
</dbReference>
<evidence type="ECO:0000256" key="2">
    <source>
        <dbReference type="ARBA" id="ARBA00007599"/>
    </source>
</evidence>
<reference evidence="11" key="1">
    <citation type="submission" date="2022-08" db="EMBL/GenBank/DDBJ databases">
        <title>Complete genome of Mycoplasma iguanae type strain 2327.</title>
        <authorList>
            <person name="Spergser J."/>
        </authorList>
    </citation>
    <scope>NUCLEOTIDE SEQUENCE</scope>
    <source>
        <strain evidence="11">2327</strain>
    </source>
</reference>
<sequence length="130" mass="15146">MKIKTTSIDQLEFVVSSILSLIKKNKYILLNGEMGSGKTTLVKLISQKLGEKSIVNSPTFNIMKVYNEFVHIDAYKITGNLEEYEDFFEDKIVFIEWAKNLVLDYNQFLTIDIELIDENTRIYTIEEHNN</sequence>
<dbReference type="SUPFAM" id="SSF52540">
    <property type="entry name" value="P-loop containing nucleoside triphosphate hydrolases"/>
    <property type="match status" value="1"/>
</dbReference>
<dbReference type="RefSeq" id="WP_258210900.1">
    <property type="nucleotide sequence ID" value="NZ_CP102734.1"/>
</dbReference>
<proteinExistence type="inferred from homology"/>
<keyword evidence="5" id="KW-0819">tRNA processing</keyword>
<evidence type="ECO:0000256" key="6">
    <source>
        <dbReference type="ARBA" id="ARBA00022723"/>
    </source>
</evidence>
<evidence type="ECO:0000256" key="4">
    <source>
        <dbReference type="ARBA" id="ARBA00022490"/>
    </source>
</evidence>
<evidence type="ECO:0000313" key="12">
    <source>
        <dbReference type="Proteomes" id="UP001059252"/>
    </source>
</evidence>
<dbReference type="Gene3D" id="3.40.50.300">
    <property type="entry name" value="P-loop containing nucleotide triphosphate hydrolases"/>
    <property type="match status" value="1"/>
</dbReference>
<evidence type="ECO:0000256" key="3">
    <source>
        <dbReference type="ARBA" id="ARBA00019010"/>
    </source>
</evidence>
<evidence type="ECO:0000256" key="7">
    <source>
        <dbReference type="ARBA" id="ARBA00022741"/>
    </source>
</evidence>
<dbReference type="InterPro" id="IPR003442">
    <property type="entry name" value="T6A_TsaE"/>
</dbReference>
<comment type="similarity">
    <text evidence="2">Belongs to the TsaE family.</text>
</comment>
<evidence type="ECO:0000256" key="9">
    <source>
        <dbReference type="ARBA" id="ARBA00022842"/>
    </source>
</evidence>
<dbReference type="PANTHER" id="PTHR33540">
    <property type="entry name" value="TRNA THREONYLCARBAMOYLADENOSINE BIOSYNTHESIS PROTEIN TSAE"/>
    <property type="match status" value="1"/>
</dbReference>
<gene>
    <name evidence="11" type="primary">tsaE</name>
    <name evidence="11" type="ORF">NV226_00175</name>
</gene>